<evidence type="ECO:0000256" key="5">
    <source>
        <dbReference type="ARBA" id="ARBA00023284"/>
    </source>
</evidence>
<dbReference type="KEGG" id="apai:APAC_1000"/>
<sequence>MKNKSLVAITLIVLIALFVGGGYAFKNKEEKKVQEVTASIDYKKDPFIREYSPSFGDNEKGIYVVEYIDPECESCALFNGIIKDFYKEYYKDIKLVIRYLANHKNSEYAIRIIEAAREQNKYLEVLDVVYSKQPLWAQHNNEKPELLMGFLEEVEGLDLVKLQKDMQNPEIKKRINLDLVDAQKLQVRGTPTIFINGKRLRSLSADALENLYISEAYK</sequence>
<dbReference type="Proteomes" id="UP000322726">
    <property type="component" value="Chromosome"/>
</dbReference>
<dbReference type="GO" id="GO:0016491">
    <property type="term" value="F:oxidoreductase activity"/>
    <property type="evidence" value="ECO:0007669"/>
    <property type="project" value="UniProtKB-KW"/>
</dbReference>
<evidence type="ECO:0000313" key="7">
    <source>
        <dbReference type="EMBL" id="QEP34127.1"/>
    </source>
</evidence>
<keyword evidence="4" id="KW-1015">Disulfide bond</keyword>
<evidence type="ECO:0000256" key="3">
    <source>
        <dbReference type="ARBA" id="ARBA00023002"/>
    </source>
</evidence>
<keyword evidence="2" id="KW-0732">Signal</keyword>
<dbReference type="RefSeq" id="WP_130233083.1">
    <property type="nucleotide sequence ID" value="NZ_BMEF01000034.1"/>
</dbReference>
<evidence type="ECO:0000313" key="8">
    <source>
        <dbReference type="Proteomes" id="UP000322726"/>
    </source>
</evidence>
<keyword evidence="5" id="KW-0676">Redox-active center</keyword>
<organism evidence="7 8">
    <name type="scientific">Malaciobacter pacificus</name>
    <dbReference type="NCBI Taxonomy" id="1080223"/>
    <lineage>
        <taxon>Bacteria</taxon>
        <taxon>Pseudomonadati</taxon>
        <taxon>Campylobacterota</taxon>
        <taxon>Epsilonproteobacteria</taxon>
        <taxon>Campylobacterales</taxon>
        <taxon>Arcobacteraceae</taxon>
        <taxon>Malaciobacter</taxon>
    </lineage>
</organism>
<proteinExistence type="inferred from homology"/>
<feature type="domain" description="Thioredoxin-like fold" evidence="6">
    <location>
        <begin position="53"/>
        <end position="209"/>
    </location>
</feature>
<protein>
    <submittedName>
        <fullName evidence="7">Protein disulfide oxidoreductase, DsbA/G family</fullName>
    </submittedName>
</protein>
<gene>
    <name evidence="7" type="ORF">APAC_1000</name>
</gene>
<reference evidence="7 8" key="2">
    <citation type="submission" date="2019-09" db="EMBL/GenBank/DDBJ databases">
        <title>Complete genome sequencing of four Arcobacter species reveals a diverse suite of mobile elements.</title>
        <authorList>
            <person name="Miller W.G."/>
            <person name="Yee E."/>
            <person name="Bono J.L."/>
        </authorList>
    </citation>
    <scope>NUCLEOTIDE SEQUENCE [LARGE SCALE GENOMIC DNA]</scope>
    <source>
        <strain evidence="7 8">LMG 26638</strain>
    </source>
</reference>
<dbReference type="Gene3D" id="3.40.30.10">
    <property type="entry name" value="Glutaredoxin"/>
    <property type="match status" value="1"/>
</dbReference>
<keyword evidence="8" id="KW-1185">Reference proteome</keyword>
<evidence type="ECO:0000256" key="4">
    <source>
        <dbReference type="ARBA" id="ARBA00023157"/>
    </source>
</evidence>
<evidence type="ECO:0000256" key="2">
    <source>
        <dbReference type="ARBA" id="ARBA00022729"/>
    </source>
</evidence>
<dbReference type="EMBL" id="CP035928">
    <property type="protein sequence ID" value="QEP34127.1"/>
    <property type="molecule type" value="Genomic_DNA"/>
</dbReference>
<comment type="similarity">
    <text evidence="1">Belongs to the thioredoxin family. DsbA subfamily.</text>
</comment>
<reference evidence="8" key="1">
    <citation type="submission" date="2019-09" db="EMBL/GenBank/DDBJ databases">
        <title>Complete genome sequencing of four Arcobacter species reveals a diverse suite of mobile elements.</title>
        <authorList>
            <person name="On S.L.W."/>
            <person name="Miller W.G."/>
            <person name="Biggs P."/>
            <person name="Cornelius A."/>
            <person name="Vandamme P."/>
        </authorList>
    </citation>
    <scope>NUCLEOTIDE SEQUENCE [LARGE SCALE GENOMIC DNA]</scope>
    <source>
        <strain evidence="8">LMG 26638</strain>
    </source>
</reference>
<dbReference type="PANTHER" id="PTHR13887:SF14">
    <property type="entry name" value="DISULFIDE BOND FORMATION PROTEIN D"/>
    <property type="match status" value="1"/>
</dbReference>
<dbReference type="Pfam" id="PF13462">
    <property type="entry name" value="Thioredoxin_4"/>
    <property type="match status" value="1"/>
</dbReference>
<name>A0A5C2H5A2_9BACT</name>
<keyword evidence="3" id="KW-0560">Oxidoreductase</keyword>
<dbReference type="OrthoDB" id="9784686at2"/>
<dbReference type="InterPro" id="IPR012336">
    <property type="entry name" value="Thioredoxin-like_fold"/>
</dbReference>
<dbReference type="PANTHER" id="PTHR13887">
    <property type="entry name" value="GLUTATHIONE S-TRANSFERASE KAPPA"/>
    <property type="match status" value="1"/>
</dbReference>
<dbReference type="InterPro" id="IPR036249">
    <property type="entry name" value="Thioredoxin-like_sf"/>
</dbReference>
<dbReference type="AlphaFoldDB" id="A0A5C2H5A2"/>
<reference evidence="7 8" key="3">
    <citation type="submission" date="2019-09" db="EMBL/GenBank/DDBJ databases">
        <title>Taxonomic note: a critical rebuttal of the proposed division of the genus Arcobacter into six genera, emended descriptions of Arcobacter anaerophilus and the genus Arcobacter, and an assessment of genus-level boundaries for Epsilonproteobacteria using in silico genomic comparator tools.</title>
        <authorList>
            <person name="On S.L.W."/>
            <person name="Miller W.G."/>
            <person name="Biggs P."/>
            <person name="Cornelius A."/>
            <person name="Vandamme P."/>
        </authorList>
    </citation>
    <scope>NUCLEOTIDE SEQUENCE [LARGE SCALE GENOMIC DNA]</scope>
    <source>
        <strain evidence="7 8">LMG 26638</strain>
    </source>
</reference>
<accession>A0A5C2H5A2</accession>
<evidence type="ECO:0000259" key="6">
    <source>
        <dbReference type="Pfam" id="PF13462"/>
    </source>
</evidence>
<dbReference type="SUPFAM" id="SSF52833">
    <property type="entry name" value="Thioredoxin-like"/>
    <property type="match status" value="1"/>
</dbReference>
<evidence type="ECO:0000256" key="1">
    <source>
        <dbReference type="ARBA" id="ARBA00005791"/>
    </source>
</evidence>